<dbReference type="InterPro" id="IPR029044">
    <property type="entry name" value="Nucleotide-diphossugar_trans"/>
</dbReference>
<keyword evidence="2" id="KW-0808">Transferase</keyword>
<sequence>MKVNILMSTYNGEKYVGQQIESIQKQTFTEWNLLVRDDGSKDKTCDIVNSYAQNDKRIQLFQAENKGVIESFYDLAKSSQADYYFFCDQDDFWLSDKMQIVLDEASKHDNEKAKLYYTDLKIVNKDLQVLNESMIRSQSNHANTKLVQELTENSVTGCTMVANHALIELWKNTSDIIMHDWYLALLAAAQDGLIYIDQATILYRQHDSNVLGARTFKKRIKKWLRPHLWFKKYWWLIVSSQKQAEKLLTDVQLSKENRELVQSYASILKQSRKTRHAWIKKYDLRKNKSGHTRVFRVLLITKFAYKAFQRTDRTDIK</sequence>
<dbReference type="Proteomes" id="UP000006787">
    <property type="component" value="Unassembled WGS sequence"/>
</dbReference>
<dbReference type="RefSeq" id="WP_003134562.1">
    <property type="nucleotide sequence ID" value="NZ_AMQS01000001.1"/>
</dbReference>
<accession>K2QGJ5</accession>
<dbReference type="EMBL" id="AMQS01000001">
    <property type="protein sequence ID" value="EKF52592.1"/>
    <property type="molecule type" value="Genomic_DNA"/>
</dbReference>
<protein>
    <submittedName>
        <fullName evidence="2">Alpha-L-Rha alpha-1,3-L-rhamnosyltransferase</fullName>
    </submittedName>
</protein>
<feature type="domain" description="Glycosyltransferase 2-like" evidence="1">
    <location>
        <begin position="5"/>
        <end position="128"/>
    </location>
</feature>
<dbReference type="PANTHER" id="PTHR22916:SF3">
    <property type="entry name" value="UDP-GLCNAC:BETAGAL BETA-1,3-N-ACETYLGLUCOSAMINYLTRANSFERASE-LIKE PROTEIN 1"/>
    <property type="match status" value="1"/>
</dbReference>
<dbReference type="GO" id="GO:0016758">
    <property type="term" value="F:hexosyltransferase activity"/>
    <property type="evidence" value="ECO:0007669"/>
    <property type="project" value="UniProtKB-ARBA"/>
</dbReference>
<organism evidence="2 3">
    <name type="scientific">Lactococcus garvieae DCC43</name>
    <dbReference type="NCBI Taxonomy" id="1231377"/>
    <lineage>
        <taxon>Bacteria</taxon>
        <taxon>Bacillati</taxon>
        <taxon>Bacillota</taxon>
        <taxon>Bacilli</taxon>
        <taxon>Lactobacillales</taxon>
        <taxon>Streptococcaceae</taxon>
        <taxon>Lactococcus</taxon>
    </lineage>
</organism>
<evidence type="ECO:0000259" key="1">
    <source>
        <dbReference type="Pfam" id="PF00535"/>
    </source>
</evidence>
<dbReference type="InterPro" id="IPR001173">
    <property type="entry name" value="Glyco_trans_2-like"/>
</dbReference>
<evidence type="ECO:0000313" key="3">
    <source>
        <dbReference type="Proteomes" id="UP000006787"/>
    </source>
</evidence>
<evidence type="ECO:0000313" key="2">
    <source>
        <dbReference type="EMBL" id="EKF52592.1"/>
    </source>
</evidence>
<reference evidence="2 3" key="1">
    <citation type="journal article" date="2012" name="J. Bacteriol.">
        <title>Genome Sequence of the Bacteriocin-Producing Strain Lactococcus garvieae DCC43.</title>
        <authorList>
            <person name="Gabrielsen C."/>
            <person name="Brede D.A."/>
            <person name="Hernandez P.E."/>
            <person name="Nes I.F."/>
            <person name="Diep D.B."/>
        </authorList>
    </citation>
    <scope>NUCLEOTIDE SEQUENCE [LARGE SCALE GENOMIC DNA]</scope>
    <source>
        <strain evidence="2 3">DCC43</strain>
    </source>
</reference>
<dbReference type="Pfam" id="PF00535">
    <property type="entry name" value="Glycos_transf_2"/>
    <property type="match status" value="1"/>
</dbReference>
<dbReference type="eggNOG" id="COG1216">
    <property type="taxonomic scope" value="Bacteria"/>
</dbReference>
<dbReference type="AlphaFoldDB" id="K2QGJ5"/>
<name>K2QGJ5_9LACT</name>
<dbReference type="Gene3D" id="3.90.550.10">
    <property type="entry name" value="Spore Coat Polysaccharide Biosynthesis Protein SpsA, Chain A"/>
    <property type="match status" value="1"/>
</dbReference>
<comment type="caution">
    <text evidence="2">The sequence shown here is derived from an EMBL/GenBank/DDBJ whole genome shotgun (WGS) entry which is preliminary data.</text>
</comment>
<dbReference type="PANTHER" id="PTHR22916">
    <property type="entry name" value="GLYCOSYLTRANSFERASE"/>
    <property type="match status" value="1"/>
</dbReference>
<gene>
    <name evidence="2" type="ORF">C426_0167</name>
</gene>
<dbReference type="SUPFAM" id="SSF53448">
    <property type="entry name" value="Nucleotide-diphospho-sugar transferases"/>
    <property type="match status" value="1"/>
</dbReference>
<dbReference type="PATRIC" id="fig|1231377.3.peg.166"/>
<dbReference type="CDD" id="cd04196">
    <property type="entry name" value="GT_2_like_d"/>
    <property type="match status" value="1"/>
</dbReference>
<proteinExistence type="predicted"/>